<evidence type="ECO:0000313" key="3">
    <source>
        <dbReference type="EMBL" id="GKU90236.1"/>
    </source>
</evidence>
<protein>
    <recommendedName>
        <fullName evidence="2">RRM domain-containing protein</fullName>
    </recommendedName>
</protein>
<dbReference type="AlphaFoldDB" id="A0AAV5HSG5"/>
<name>A0AAV5HSG5_9ROSI</name>
<gene>
    <name evidence="3" type="ORF">SLEP1_g4250</name>
</gene>
<dbReference type="InterPro" id="IPR035979">
    <property type="entry name" value="RBD_domain_sf"/>
</dbReference>
<dbReference type="PANTHER" id="PTHR36309:SF1">
    <property type="entry name" value="RNA-BINDING (RRM_RBD_RNP MOTIFS) FAMILY PROTEIN"/>
    <property type="match status" value="1"/>
</dbReference>
<dbReference type="EMBL" id="BPVZ01000004">
    <property type="protein sequence ID" value="GKU90236.1"/>
    <property type="molecule type" value="Genomic_DNA"/>
</dbReference>
<keyword evidence="4" id="KW-1185">Reference proteome</keyword>
<organism evidence="3 4">
    <name type="scientific">Rubroshorea leprosula</name>
    <dbReference type="NCBI Taxonomy" id="152421"/>
    <lineage>
        <taxon>Eukaryota</taxon>
        <taxon>Viridiplantae</taxon>
        <taxon>Streptophyta</taxon>
        <taxon>Embryophyta</taxon>
        <taxon>Tracheophyta</taxon>
        <taxon>Spermatophyta</taxon>
        <taxon>Magnoliopsida</taxon>
        <taxon>eudicotyledons</taxon>
        <taxon>Gunneridae</taxon>
        <taxon>Pentapetalae</taxon>
        <taxon>rosids</taxon>
        <taxon>malvids</taxon>
        <taxon>Malvales</taxon>
        <taxon>Dipterocarpaceae</taxon>
        <taxon>Rubroshorea</taxon>
    </lineage>
</organism>
<dbReference type="SMART" id="SM00360">
    <property type="entry name" value="RRM"/>
    <property type="match status" value="1"/>
</dbReference>
<sequence>MGGGIQADLLLVPEASILSVAIHSVTCQHVANYLLSAALGLLRLFIREEVNVSLALLAPWMLVIKAKEKGSAFLPCIHSMEYAVFQEKVRRTVYVDSLSPHVTEAVLRKVLEQFGTVKGVQFIRNYMGPNNLPQCALVEMKEPKEAKAVISVMTQFPFIISGIPRPVRARAADKEMFDDRSKRPGLNIHCRWLSTNDPDFEVAKKLKQLVQKHTAESAFALEQQLIQEEKLAKQQGEALKANHKKYEMVDNVIADGAANKLTRSLNPCLDSKTKILKLVDIKTAKLRLYKFQVIYRRFFDQFRTFGNRQQFFLYKTTM</sequence>
<dbReference type="GO" id="GO:0003723">
    <property type="term" value="F:RNA binding"/>
    <property type="evidence" value="ECO:0007669"/>
    <property type="project" value="UniProtKB-UniRule"/>
</dbReference>
<keyword evidence="1" id="KW-0694">RNA-binding</keyword>
<evidence type="ECO:0000259" key="2">
    <source>
        <dbReference type="PROSITE" id="PS50102"/>
    </source>
</evidence>
<dbReference type="PANTHER" id="PTHR36309">
    <property type="entry name" value="RNA-BINDING (RRM/RBD/RNP MOTIFS) FAMILY PROTEIN"/>
    <property type="match status" value="1"/>
</dbReference>
<dbReference type="Pfam" id="PF00076">
    <property type="entry name" value="RRM_1"/>
    <property type="match status" value="1"/>
</dbReference>
<dbReference type="SUPFAM" id="SSF54928">
    <property type="entry name" value="RNA-binding domain, RBD"/>
    <property type="match status" value="1"/>
</dbReference>
<accession>A0AAV5HSG5</accession>
<feature type="domain" description="RRM" evidence="2">
    <location>
        <begin position="91"/>
        <end position="174"/>
    </location>
</feature>
<proteinExistence type="predicted"/>
<comment type="caution">
    <text evidence="3">The sequence shown here is derived from an EMBL/GenBank/DDBJ whole genome shotgun (WGS) entry which is preliminary data.</text>
</comment>
<dbReference type="InterPro" id="IPR053316">
    <property type="entry name" value="Epigenetic_reg_gene_expr"/>
</dbReference>
<dbReference type="Gene3D" id="3.30.70.330">
    <property type="match status" value="1"/>
</dbReference>
<dbReference type="Proteomes" id="UP001054252">
    <property type="component" value="Unassembled WGS sequence"/>
</dbReference>
<dbReference type="InterPro" id="IPR012677">
    <property type="entry name" value="Nucleotide-bd_a/b_plait_sf"/>
</dbReference>
<evidence type="ECO:0000256" key="1">
    <source>
        <dbReference type="PROSITE-ProRule" id="PRU00176"/>
    </source>
</evidence>
<dbReference type="InterPro" id="IPR000504">
    <property type="entry name" value="RRM_dom"/>
</dbReference>
<dbReference type="CDD" id="cd00590">
    <property type="entry name" value="RRM_SF"/>
    <property type="match status" value="1"/>
</dbReference>
<reference evidence="3 4" key="1">
    <citation type="journal article" date="2021" name="Commun. Biol.">
        <title>The genome of Shorea leprosula (Dipterocarpaceae) highlights the ecological relevance of drought in aseasonal tropical rainforests.</title>
        <authorList>
            <person name="Ng K.K.S."/>
            <person name="Kobayashi M.J."/>
            <person name="Fawcett J.A."/>
            <person name="Hatakeyama M."/>
            <person name="Paape T."/>
            <person name="Ng C.H."/>
            <person name="Ang C.C."/>
            <person name="Tnah L.H."/>
            <person name="Lee C.T."/>
            <person name="Nishiyama T."/>
            <person name="Sese J."/>
            <person name="O'Brien M.J."/>
            <person name="Copetti D."/>
            <person name="Mohd Noor M.I."/>
            <person name="Ong R.C."/>
            <person name="Putra M."/>
            <person name="Sireger I.Z."/>
            <person name="Indrioko S."/>
            <person name="Kosugi Y."/>
            <person name="Izuno A."/>
            <person name="Isagi Y."/>
            <person name="Lee S.L."/>
            <person name="Shimizu K.K."/>
        </authorList>
    </citation>
    <scope>NUCLEOTIDE SEQUENCE [LARGE SCALE GENOMIC DNA]</scope>
    <source>
        <strain evidence="3">214</strain>
    </source>
</reference>
<evidence type="ECO:0000313" key="4">
    <source>
        <dbReference type="Proteomes" id="UP001054252"/>
    </source>
</evidence>
<dbReference type="PROSITE" id="PS50102">
    <property type="entry name" value="RRM"/>
    <property type="match status" value="1"/>
</dbReference>